<evidence type="ECO:0000313" key="2">
    <source>
        <dbReference type="EMBL" id="CAB9500868.1"/>
    </source>
</evidence>
<organism evidence="2 3">
    <name type="scientific">Seminavis robusta</name>
    <dbReference type="NCBI Taxonomy" id="568900"/>
    <lineage>
        <taxon>Eukaryota</taxon>
        <taxon>Sar</taxon>
        <taxon>Stramenopiles</taxon>
        <taxon>Ochrophyta</taxon>
        <taxon>Bacillariophyta</taxon>
        <taxon>Bacillariophyceae</taxon>
        <taxon>Bacillariophycidae</taxon>
        <taxon>Naviculales</taxon>
        <taxon>Naviculaceae</taxon>
        <taxon>Seminavis</taxon>
    </lineage>
</organism>
<feature type="region of interest" description="Disordered" evidence="1">
    <location>
        <begin position="23"/>
        <end position="42"/>
    </location>
</feature>
<gene>
    <name evidence="2" type="ORF">SEMRO_94_G048800.1</name>
</gene>
<evidence type="ECO:0000256" key="1">
    <source>
        <dbReference type="SAM" id="MobiDB-lite"/>
    </source>
</evidence>
<dbReference type="AlphaFoldDB" id="A0A9N8DD94"/>
<comment type="caution">
    <text evidence="2">The sequence shown here is derived from an EMBL/GenBank/DDBJ whole genome shotgun (WGS) entry which is preliminary data.</text>
</comment>
<name>A0A9N8DD94_9STRA</name>
<evidence type="ECO:0000313" key="3">
    <source>
        <dbReference type="Proteomes" id="UP001153069"/>
    </source>
</evidence>
<keyword evidence="3" id="KW-1185">Reference proteome</keyword>
<reference evidence="2" key="1">
    <citation type="submission" date="2020-06" db="EMBL/GenBank/DDBJ databases">
        <authorList>
            <consortium name="Plant Systems Biology data submission"/>
        </authorList>
    </citation>
    <scope>NUCLEOTIDE SEQUENCE</scope>
    <source>
        <strain evidence="2">D6</strain>
    </source>
</reference>
<protein>
    <submittedName>
        <fullName evidence="2">Uncharacterized protein</fullName>
    </submittedName>
</protein>
<dbReference type="Proteomes" id="UP001153069">
    <property type="component" value="Unassembled WGS sequence"/>
</dbReference>
<dbReference type="EMBL" id="CAICTM010000093">
    <property type="protein sequence ID" value="CAB9500868.1"/>
    <property type="molecule type" value="Genomic_DNA"/>
</dbReference>
<proteinExistence type="predicted"/>
<sequence>MEVELDEHHYLFTNPYTGKSYIKKKQGSMQEEATMPHTEDMPVPGDTQQTDFNSWFNTGASKNRNATKRRPTVTGTSTVNGRGGKINKTGPGSVAAVPQNIHLTKNNSDLTEKPDDDDASSTASGDFDEKVRQIVDNQIGGSLADYTRKKFVKSIRDPIAKSQKEGLERLRGDVVPQVNVANGNIKGAMNMISQFRMEYDTQRAQDMRFQQFVVEKLGQMNGTVEALGRYILKKLGSNDGLDDVSLTNMVAFDNYDGSS</sequence>
<accession>A0A9N8DD94</accession>
<feature type="region of interest" description="Disordered" evidence="1">
    <location>
        <begin position="58"/>
        <end position="128"/>
    </location>
</feature>